<proteinExistence type="inferred from homology"/>
<dbReference type="InterPro" id="IPR011324">
    <property type="entry name" value="Cytotoxic_necrot_fac-like_cat"/>
</dbReference>
<dbReference type="EMBL" id="JASXSX010000005">
    <property type="protein sequence ID" value="MDT3768099.1"/>
    <property type="molecule type" value="Genomic_DNA"/>
</dbReference>
<dbReference type="InterPro" id="IPR038371">
    <property type="entry name" value="Cu_polyphenol_OxRdtase_sf"/>
</dbReference>
<comment type="catalytic activity">
    <reaction evidence="11">
        <text>S-methyl-5'-thioadenosine + phosphate = 5-(methylsulfanyl)-alpha-D-ribose 1-phosphate + adenine</text>
        <dbReference type="Rhea" id="RHEA:11852"/>
        <dbReference type="ChEBI" id="CHEBI:16708"/>
        <dbReference type="ChEBI" id="CHEBI:17509"/>
        <dbReference type="ChEBI" id="CHEBI:43474"/>
        <dbReference type="ChEBI" id="CHEBI:58533"/>
        <dbReference type="EC" id="2.4.2.28"/>
    </reaction>
    <physiologicalReaction direction="left-to-right" evidence="11">
        <dbReference type="Rhea" id="RHEA:11853"/>
    </physiologicalReaction>
</comment>
<comment type="function">
    <text evidence="2">Purine nucleoside enzyme that catalyzes the phosphorolysis of adenosine and inosine nucleosides, yielding D-ribose 1-phosphate and the respective free bases, adenine and hypoxanthine. Also catalyzes the phosphorolysis of S-methyl-5'-thioadenosine into adenine and S-methyl-5-thio-alpha-D-ribose 1-phosphate. Also has adenosine deaminase activity.</text>
</comment>
<evidence type="ECO:0000256" key="6">
    <source>
        <dbReference type="ARBA" id="ARBA00022801"/>
    </source>
</evidence>
<evidence type="ECO:0000256" key="7">
    <source>
        <dbReference type="ARBA" id="ARBA00022833"/>
    </source>
</evidence>
<dbReference type="SUPFAM" id="SSF64438">
    <property type="entry name" value="CNF1/YfiH-like putative cysteine hydrolases"/>
    <property type="match status" value="1"/>
</dbReference>
<comment type="catalytic activity">
    <reaction evidence="10">
        <text>adenosine + phosphate = alpha-D-ribose 1-phosphate + adenine</text>
        <dbReference type="Rhea" id="RHEA:27642"/>
        <dbReference type="ChEBI" id="CHEBI:16335"/>
        <dbReference type="ChEBI" id="CHEBI:16708"/>
        <dbReference type="ChEBI" id="CHEBI:43474"/>
        <dbReference type="ChEBI" id="CHEBI:57720"/>
        <dbReference type="EC" id="2.4.2.1"/>
    </reaction>
    <physiologicalReaction direction="left-to-right" evidence="10">
        <dbReference type="Rhea" id="RHEA:27643"/>
    </physiologicalReaction>
</comment>
<organism evidence="12 13">
    <name type="scientific">Gleimia hominis</name>
    <dbReference type="NCBI Taxonomy" id="595468"/>
    <lineage>
        <taxon>Bacteria</taxon>
        <taxon>Bacillati</taxon>
        <taxon>Actinomycetota</taxon>
        <taxon>Actinomycetes</taxon>
        <taxon>Actinomycetales</taxon>
        <taxon>Actinomycetaceae</taxon>
        <taxon>Gleimia</taxon>
    </lineage>
</organism>
<accession>A0ABU3ICK9</accession>
<dbReference type="PANTHER" id="PTHR30616:SF2">
    <property type="entry name" value="PURINE NUCLEOSIDE PHOSPHORYLASE LACC1"/>
    <property type="match status" value="1"/>
</dbReference>
<keyword evidence="5" id="KW-0479">Metal-binding</keyword>
<evidence type="ECO:0000313" key="12">
    <source>
        <dbReference type="EMBL" id="MDT3768099.1"/>
    </source>
</evidence>
<comment type="similarity">
    <text evidence="3">Belongs to the purine nucleoside phosphorylase YfiH/LACC1 family.</text>
</comment>
<dbReference type="RefSeq" id="WP_313274489.1">
    <property type="nucleotide sequence ID" value="NZ_JASXSX010000005.1"/>
</dbReference>
<dbReference type="Proteomes" id="UP001247542">
    <property type="component" value="Unassembled WGS sequence"/>
</dbReference>
<dbReference type="Gene3D" id="3.60.140.10">
    <property type="entry name" value="CNF1/YfiH-like putative cysteine hydrolases"/>
    <property type="match status" value="1"/>
</dbReference>
<evidence type="ECO:0000313" key="13">
    <source>
        <dbReference type="Proteomes" id="UP001247542"/>
    </source>
</evidence>
<dbReference type="InterPro" id="IPR003730">
    <property type="entry name" value="Cu_polyphenol_OxRdtase"/>
</dbReference>
<keyword evidence="8" id="KW-0186">Copper</keyword>
<comment type="catalytic activity">
    <reaction evidence="1">
        <text>inosine + phosphate = alpha-D-ribose 1-phosphate + hypoxanthine</text>
        <dbReference type="Rhea" id="RHEA:27646"/>
        <dbReference type="ChEBI" id="CHEBI:17368"/>
        <dbReference type="ChEBI" id="CHEBI:17596"/>
        <dbReference type="ChEBI" id="CHEBI:43474"/>
        <dbReference type="ChEBI" id="CHEBI:57720"/>
        <dbReference type="EC" id="2.4.2.1"/>
    </reaction>
    <physiologicalReaction direction="left-to-right" evidence="1">
        <dbReference type="Rhea" id="RHEA:27647"/>
    </physiologicalReaction>
</comment>
<evidence type="ECO:0000256" key="8">
    <source>
        <dbReference type="ARBA" id="ARBA00023008"/>
    </source>
</evidence>
<dbReference type="CDD" id="cd16833">
    <property type="entry name" value="YfiH"/>
    <property type="match status" value="1"/>
</dbReference>
<evidence type="ECO:0000256" key="11">
    <source>
        <dbReference type="ARBA" id="ARBA00049893"/>
    </source>
</evidence>
<evidence type="ECO:0000256" key="4">
    <source>
        <dbReference type="ARBA" id="ARBA00022679"/>
    </source>
</evidence>
<dbReference type="Pfam" id="PF02578">
    <property type="entry name" value="Cu-oxidase_4"/>
    <property type="match status" value="1"/>
</dbReference>
<keyword evidence="4" id="KW-0808">Transferase</keyword>
<evidence type="ECO:0000256" key="1">
    <source>
        <dbReference type="ARBA" id="ARBA00000553"/>
    </source>
</evidence>
<keyword evidence="7" id="KW-0862">Zinc</keyword>
<comment type="caution">
    <text evidence="12">The sequence shown here is derived from an EMBL/GenBank/DDBJ whole genome shotgun (WGS) entry which is preliminary data.</text>
</comment>
<reference evidence="12 13" key="1">
    <citation type="submission" date="2023-06" db="EMBL/GenBank/DDBJ databases">
        <title>Draft genome sequence of Gleimia hominis type strain CCUG 57540T.</title>
        <authorList>
            <person name="Salva-Serra F."/>
            <person name="Cardew S."/>
            <person name="Jensie Markopoulos S."/>
            <person name="Ohlen M."/>
            <person name="Inganas E."/>
            <person name="Svensson-Stadler L."/>
            <person name="Moore E.R.B."/>
        </authorList>
    </citation>
    <scope>NUCLEOTIDE SEQUENCE [LARGE SCALE GENOMIC DNA]</scope>
    <source>
        <strain evidence="12 13">CCUG 57540</strain>
    </source>
</reference>
<evidence type="ECO:0000256" key="3">
    <source>
        <dbReference type="ARBA" id="ARBA00007353"/>
    </source>
</evidence>
<comment type="catalytic activity">
    <reaction evidence="9">
        <text>adenosine + H2O + H(+) = inosine + NH4(+)</text>
        <dbReference type="Rhea" id="RHEA:24408"/>
        <dbReference type="ChEBI" id="CHEBI:15377"/>
        <dbReference type="ChEBI" id="CHEBI:15378"/>
        <dbReference type="ChEBI" id="CHEBI:16335"/>
        <dbReference type="ChEBI" id="CHEBI:17596"/>
        <dbReference type="ChEBI" id="CHEBI:28938"/>
        <dbReference type="EC" id="3.5.4.4"/>
    </reaction>
    <physiologicalReaction direction="left-to-right" evidence="9">
        <dbReference type="Rhea" id="RHEA:24409"/>
    </physiologicalReaction>
</comment>
<evidence type="ECO:0000256" key="9">
    <source>
        <dbReference type="ARBA" id="ARBA00047989"/>
    </source>
</evidence>
<gene>
    <name evidence="12" type="ORF">QS713_08515</name>
</gene>
<evidence type="ECO:0000256" key="2">
    <source>
        <dbReference type="ARBA" id="ARBA00003215"/>
    </source>
</evidence>
<dbReference type="PANTHER" id="PTHR30616">
    <property type="entry name" value="UNCHARACTERIZED PROTEIN YFIH"/>
    <property type="match status" value="1"/>
</dbReference>
<keyword evidence="6" id="KW-0378">Hydrolase</keyword>
<evidence type="ECO:0000256" key="10">
    <source>
        <dbReference type="ARBA" id="ARBA00048968"/>
    </source>
</evidence>
<evidence type="ECO:0000256" key="5">
    <source>
        <dbReference type="ARBA" id="ARBA00022723"/>
    </source>
</evidence>
<sequence>MHTSSPDLDGARIGFTRIQTPVADGIDRPNYGLAVGDDPQAVLADRRALAHLVGSPIVWMEQTHSDCVAVNPPADPRGKNAVQADAVIVASGAAAVQVADCVPILMSADRGRWVAAVHAGRRGVEKNIVSNTVRALRDLGAESISAWVGPCICGKCYEVDEKTFRACTQVLPVLQAESRWGTRALDLRAGVDAQLNEAGVHHIHHREECTLETPDLHSYRRYTGCGRQVGWIQTSDL</sequence>
<protein>
    <submittedName>
        <fullName evidence="12">Polyphenol oxidase family protein</fullName>
    </submittedName>
</protein>
<name>A0ABU3ICK9_9ACTO</name>
<keyword evidence="13" id="KW-1185">Reference proteome</keyword>